<evidence type="ECO:0000256" key="1">
    <source>
        <dbReference type="ARBA" id="ARBA00004141"/>
    </source>
</evidence>
<comment type="subcellular location">
    <subcellularLocation>
        <location evidence="1">Membrane</location>
        <topology evidence="1">Multi-pass membrane protein</topology>
    </subcellularLocation>
</comment>
<dbReference type="InterPro" id="IPR035921">
    <property type="entry name" value="F/V-ATP_Csub_sf"/>
</dbReference>
<dbReference type="GO" id="GO:0045259">
    <property type="term" value="C:proton-transporting ATP synthase complex"/>
    <property type="evidence" value="ECO:0007669"/>
    <property type="project" value="UniProtKB-KW"/>
</dbReference>
<feature type="chain" id="PRO_5018281591" evidence="8">
    <location>
        <begin position="21"/>
        <end position="101"/>
    </location>
</feature>
<reference evidence="10" key="1">
    <citation type="submission" date="2017-02" db="EMBL/GenBank/DDBJ databases">
        <authorList>
            <person name="Regsiter A."/>
            <person name="William W."/>
        </authorList>
    </citation>
    <scope>NUCLEOTIDE SEQUENCE</scope>
    <source>
        <strain evidence="10">BdmA 4</strain>
    </source>
</reference>
<organism evidence="10">
    <name type="scientific">uncultured spirochete</name>
    <dbReference type="NCBI Taxonomy" id="156406"/>
    <lineage>
        <taxon>Bacteria</taxon>
        <taxon>Pseudomonadati</taxon>
        <taxon>Spirochaetota</taxon>
        <taxon>Spirochaetia</taxon>
        <taxon>Spirochaetales</taxon>
        <taxon>environmental samples</taxon>
    </lineage>
</organism>
<evidence type="ECO:0000256" key="7">
    <source>
        <dbReference type="SAM" id="Phobius"/>
    </source>
</evidence>
<evidence type="ECO:0000313" key="10">
    <source>
        <dbReference type="EMBL" id="SLM17614.1"/>
    </source>
</evidence>
<dbReference type="EMBL" id="FWDO01000004">
    <property type="protein sequence ID" value="SLM17614.1"/>
    <property type="molecule type" value="Genomic_DNA"/>
</dbReference>
<evidence type="ECO:0000256" key="5">
    <source>
        <dbReference type="ARBA" id="ARBA00023121"/>
    </source>
</evidence>
<dbReference type="GO" id="GO:0033177">
    <property type="term" value="C:proton-transporting two-sector ATPase complex, proton-transporting domain"/>
    <property type="evidence" value="ECO:0007669"/>
    <property type="project" value="InterPro"/>
</dbReference>
<evidence type="ECO:0000256" key="6">
    <source>
        <dbReference type="ARBA" id="ARBA00023136"/>
    </source>
</evidence>
<feature type="domain" description="V-ATPase proteolipid subunit C-like" evidence="9">
    <location>
        <begin position="39"/>
        <end position="98"/>
    </location>
</feature>
<dbReference type="Gene3D" id="1.20.20.10">
    <property type="entry name" value="F1F0 ATP synthase subunit C"/>
    <property type="match status" value="1"/>
</dbReference>
<name>A0A3P3XMY5_9SPIR</name>
<feature type="transmembrane region" description="Helical" evidence="7">
    <location>
        <begin position="77"/>
        <end position="100"/>
    </location>
</feature>
<dbReference type="InterPro" id="IPR002379">
    <property type="entry name" value="ATPase_proteolipid_c-like_dom"/>
</dbReference>
<dbReference type="Pfam" id="PF00137">
    <property type="entry name" value="ATP-synt_C"/>
    <property type="match status" value="1"/>
</dbReference>
<keyword evidence="3 7" id="KW-0812">Transmembrane</keyword>
<dbReference type="GO" id="GO:0008289">
    <property type="term" value="F:lipid binding"/>
    <property type="evidence" value="ECO:0007669"/>
    <property type="project" value="UniProtKB-KW"/>
</dbReference>
<evidence type="ECO:0000256" key="2">
    <source>
        <dbReference type="ARBA" id="ARBA00022547"/>
    </source>
</evidence>
<accession>A0A3P3XMY5</accession>
<dbReference type="GO" id="GO:0015078">
    <property type="term" value="F:proton transmembrane transporter activity"/>
    <property type="evidence" value="ECO:0007669"/>
    <property type="project" value="InterPro"/>
</dbReference>
<keyword evidence="2" id="KW-0138">CF(0)</keyword>
<proteinExistence type="predicted"/>
<keyword evidence="4 7" id="KW-1133">Transmembrane helix</keyword>
<keyword evidence="5" id="KW-0446">Lipid-binding</keyword>
<evidence type="ECO:0000256" key="3">
    <source>
        <dbReference type="ARBA" id="ARBA00022692"/>
    </source>
</evidence>
<dbReference type="AlphaFoldDB" id="A0A3P3XMY5"/>
<evidence type="ECO:0000256" key="8">
    <source>
        <dbReference type="SAM" id="SignalP"/>
    </source>
</evidence>
<gene>
    <name evidence="10" type="ORF">SPIRO4BDMA_40183</name>
</gene>
<evidence type="ECO:0000259" key="9">
    <source>
        <dbReference type="Pfam" id="PF00137"/>
    </source>
</evidence>
<sequence>MKKKLLVGIMTFVSSAAAFAQTQSAVATVSASGQVAKYLGAAIAVGAAALGGGYAVAKIGAAAVGAMAEKPELSGKALPYVGLAEGICLWGFLVAVLILFR</sequence>
<keyword evidence="6 7" id="KW-0472">Membrane</keyword>
<feature type="signal peptide" evidence="8">
    <location>
        <begin position="1"/>
        <end position="20"/>
    </location>
</feature>
<dbReference type="SUPFAM" id="SSF81333">
    <property type="entry name" value="F1F0 ATP synthase subunit C"/>
    <property type="match status" value="1"/>
</dbReference>
<protein>
    <submittedName>
        <fullName evidence="10">ATP synthase subunit C</fullName>
    </submittedName>
</protein>
<keyword evidence="2" id="KW-0375">Hydrogen ion transport</keyword>
<keyword evidence="2" id="KW-0406">Ion transport</keyword>
<evidence type="ECO:0000256" key="4">
    <source>
        <dbReference type="ARBA" id="ARBA00022989"/>
    </source>
</evidence>
<keyword evidence="8" id="KW-0732">Signal</keyword>
<feature type="transmembrane region" description="Helical" evidence="7">
    <location>
        <begin position="41"/>
        <end position="65"/>
    </location>
</feature>
<dbReference type="InterPro" id="IPR038662">
    <property type="entry name" value="ATP_synth_F0_csu_sf"/>
</dbReference>
<keyword evidence="2" id="KW-0813">Transport</keyword>
<dbReference type="CDD" id="cd18120">
    <property type="entry name" value="ATP-synt_Vo_Ao_c"/>
    <property type="match status" value="1"/>
</dbReference>